<dbReference type="GO" id="GO:0012505">
    <property type="term" value="C:endomembrane system"/>
    <property type="evidence" value="ECO:0007669"/>
    <property type="project" value="UniProtKB-SubCell"/>
</dbReference>
<dbReference type="InterPro" id="IPR016024">
    <property type="entry name" value="ARM-type_fold"/>
</dbReference>
<feature type="domain" description="AP-4 complex subunit epsilon-1 C-terminal" evidence="8">
    <location>
        <begin position="986"/>
        <end position="1090"/>
    </location>
</feature>
<evidence type="ECO:0000256" key="2">
    <source>
        <dbReference type="ARBA" id="ARBA00006613"/>
    </source>
</evidence>
<dbReference type="PIRSF" id="PIRSF037097">
    <property type="entry name" value="AP4_complex_epsilon"/>
    <property type="match status" value="1"/>
</dbReference>
<dbReference type="Pfam" id="PF14807">
    <property type="entry name" value="AP4E_app_platf"/>
    <property type="match status" value="1"/>
</dbReference>
<keyword evidence="4 6" id="KW-0653">Protein transport</keyword>
<evidence type="ECO:0000256" key="3">
    <source>
        <dbReference type="ARBA" id="ARBA00022448"/>
    </source>
</evidence>
<evidence type="ECO:0000256" key="4">
    <source>
        <dbReference type="ARBA" id="ARBA00022927"/>
    </source>
</evidence>
<protein>
    <recommendedName>
        <fullName evidence="6">AP-4 complex subunit epsilon</fullName>
    </recommendedName>
</protein>
<dbReference type="Pfam" id="PF01602">
    <property type="entry name" value="Adaptin_N"/>
    <property type="match status" value="1"/>
</dbReference>
<comment type="subunit">
    <text evidence="6">Adaptor protein complex 4 (AP-4) is a heterotetramer composed of two large adaptins, a medium adaptin and a small adaptin.</text>
</comment>
<evidence type="ECO:0000259" key="8">
    <source>
        <dbReference type="SMART" id="SM01356"/>
    </source>
</evidence>
<dbReference type="InterPro" id="IPR050840">
    <property type="entry name" value="Adaptor_Complx_Large_Subunit"/>
</dbReference>
<reference evidence="9" key="1">
    <citation type="submission" date="2025-08" db="UniProtKB">
        <authorList>
            <consortium name="Ensembl"/>
        </authorList>
    </citation>
    <scope>IDENTIFICATION</scope>
</reference>
<keyword evidence="5 6" id="KW-0472">Membrane</keyword>
<feature type="compositionally biased region" description="Polar residues" evidence="7">
    <location>
        <begin position="717"/>
        <end position="726"/>
    </location>
</feature>
<dbReference type="Proteomes" id="UP000694701">
    <property type="component" value="Unplaced"/>
</dbReference>
<dbReference type="SMART" id="SM01356">
    <property type="entry name" value="AP4E_app_platf"/>
    <property type="match status" value="1"/>
</dbReference>
<comment type="similarity">
    <text evidence="2 6">Belongs to the adaptor complexes large subunit family.</text>
</comment>
<feature type="region of interest" description="Disordered" evidence="7">
    <location>
        <begin position="684"/>
        <end position="726"/>
    </location>
</feature>
<dbReference type="Ensembl" id="ENSCCRT00020106621.1">
    <property type="protein sequence ID" value="ENSCCRP00020097512.1"/>
    <property type="gene ID" value="ENSCCRG00020044891.1"/>
</dbReference>
<accession>A0A8C2JQ45</accession>
<proteinExistence type="inferred from homology"/>
<dbReference type="GO" id="GO:0006886">
    <property type="term" value="P:intracellular protein transport"/>
    <property type="evidence" value="ECO:0007669"/>
    <property type="project" value="UniProtKB-UniRule"/>
</dbReference>
<dbReference type="AlphaFoldDB" id="A0A8C2JQ45"/>
<dbReference type="InterPro" id="IPR028269">
    <property type="entry name" value="AP4E1_C"/>
</dbReference>
<feature type="region of interest" description="Disordered" evidence="7">
    <location>
        <begin position="743"/>
        <end position="836"/>
    </location>
</feature>
<evidence type="ECO:0000256" key="5">
    <source>
        <dbReference type="ARBA" id="ARBA00023136"/>
    </source>
</evidence>
<evidence type="ECO:0000313" key="9">
    <source>
        <dbReference type="Ensembl" id="ENSCCRP00020097512.1"/>
    </source>
</evidence>
<comment type="subcellular location">
    <subcellularLocation>
        <location evidence="1">Endomembrane system</location>
        <topology evidence="1">Peripheral membrane protein</topology>
    </subcellularLocation>
</comment>
<dbReference type="SUPFAM" id="SSF48371">
    <property type="entry name" value="ARM repeat"/>
    <property type="match status" value="1"/>
</dbReference>
<evidence type="ECO:0000256" key="1">
    <source>
        <dbReference type="ARBA" id="ARBA00004184"/>
    </source>
</evidence>
<feature type="compositionally biased region" description="Polar residues" evidence="7">
    <location>
        <begin position="800"/>
        <end position="820"/>
    </location>
</feature>
<evidence type="ECO:0000256" key="7">
    <source>
        <dbReference type="SAM" id="MobiDB-lite"/>
    </source>
</evidence>
<dbReference type="Gene3D" id="1.25.10.10">
    <property type="entry name" value="Leucine-rich Repeat Variant"/>
    <property type="match status" value="1"/>
</dbReference>
<keyword evidence="3 6" id="KW-0813">Transport</keyword>
<organism evidence="9 10">
    <name type="scientific">Cyprinus carpio</name>
    <name type="common">Common carp</name>
    <dbReference type="NCBI Taxonomy" id="7962"/>
    <lineage>
        <taxon>Eukaryota</taxon>
        <taxon>Metazoa</taxon>
        <taxon>Chordata</taxon>
        <taxon>Craniata</taxon>
        <taxon>Vertebrata</taxon>
        <taxon>Euteleostomi</taxon>
        <taxon>Actinopterygii</taxon>
        <taxon>Neopterygii</taxon>
        <taxon>Teleostei</taxon>
        <taxon>Ostariophysi</taxon>
        <taxon>Cypriniformes</taxon>
        <taxon>Cyprinidae</taxon>
        <taxon>Cyprininae</taxon>
        <taxon>Cyprinus</taxon>
    </lineage>
</organism>
<evidence type="ECO:0000313" key="10">
    <source>
        <dbReference type="Proteomes" id="UP000694701"/>
    </source>
</evidence>
<evidence type="ECO:0000256" key="6">
    <source>
        <dbReference type="PIRNR" id="PIRNR037097"/>
    </source>
</evidence>
<sequence>MSDVVEKTLTALPGLFESQTGAAKITNRLRQLIKSITELTSKHEEENLIKRELSAIKEQVSSPNTTMKQMREIMVRAMYCEMLGYDASFTYIHAIKLAQKGGVLEKRVGYLAVSLFLNEGHELLLLLVNTVLKDLQSTNLIEVCMALTVVAQVFPKDMIPAVLPLVEDKLSHPKEIIRRKAVLALYKFYLIAPNQVQHIHAKFRKALSDKDPGVMASSLHIYLQLIRESPDSYKDLTGSFVTILKQVLGGKLPVDFNYHSVPAPWLQIQLLRILSLLGKEDQSTSELMYEVLDESLRRAEMNHNITYAILYECVKAVYTIHPKAELLEKAARCIGNFVLSPKINLKYLGLKALTYVVQHDAKLALQHQMTIIECLDHSDFTIKRETLELLFRITNAQNVTVIVEKMLDFLCYVPIKTLTFAPDNSWFIQTMNDVFSIGGDLLQQDVPNNFLRLLAEGKPEEDDQLRLYAVKSYLTVLKGHTSHLPQCFLQVMSWVLGEYAHLQEPVDRREVIRLLTQLLDQRSVSSETRVWILSALTKIPEGQTDLILDLAESLSSSQDTVLRQQAQELRHLSQDSQLREWVLVENSCAVDSSLSFLDGFVSEALAAGAAPYKPPHQRQEELSLNLEPYSFSLPVSLSSCSITDRQSPTLLSVSSGLSGNSAELSTLILEGVKRVWGKDGYLPQKEATAPPVDEPSAAVQPPSQQEAAERIEPQPEPSTQNQDKQQLASSLFVGLGVGSSVSLLGKSEAPPPRFRKKPRPHESSSSSGTSKRSSDSSSRSSRNTTDSFLYGSFPEEEPATSISTFDHTPKSTTANGLSQNKDTKEDRHANTSQILGGDMVIVRPSTIQDKHPPSVSSDLTALLPADLKDLPHSDVISLTSDPSLSLSSCRLFRDEALLLVIFISNCTETVIKDVAVQLTCEELKVCTGNVMDCLEARSTSVCHYALLMDDPHTNVSLTGTVAYQTQPGHTNTLPFSGTLSTADFIRPLVVTTEEYGKLWLSLSHDVKQNLKLLTDAGDPLRTTLNALKDALQLHVVDIIGSEGIVACRLLSGAPCLLHCRVNGAALAMWLRSPHPALPDCILYHCQRALAHH</sequence>
<name>A0A8C2JQ45_CYPCA</name>
<dbReference type="InterPro" id="IPR017109">
    <property type="entry name" value="AP4_complex_esu"/>
</dbReference>
<comment type="function">
    <text evidence="6">Subunit of novel type of clathrin- or non-clathrin-associated protein coat involved in targeting proteins from the trans-Golgi network (TGN) to the endosomal-lysosomal system.</text>
</comment>
<dbReference type="InterPro" id="IPR011989">
    <property type="entry name" value="ARM-like"/>
</dbReference>
<keyword evidence="6" id="KW-0333">Golgi apparatus</keyword>
<dbReference type="GO" id="GO:0016192">
    <property type="term" value="P:vesicle-mediated transport"/>
    <property type="evidence" value="ECO:0007669"/>
    <property type="project" value="UniProtKB-UniRule"/>
</dbReference>
<dbReference type="PANTHER" id="PTHR22780">
    <property type="entry name" value="ADAPTIN, ALPHA/GAMMA/EPSILON"/>
    <property type="match status" value="1"/>
</dbReference>
<dbReference type="GO" id="GO:0030124">
    <property type="term" value="C:AP-4 adaptor complex"/>
    <property type="evidence" value="ECO:0007669"/>
    <property type="project" value="UniProtKB-UniRule"/>
</dbReference>
<feature type="compositionally biased region" description="Low complexity" evidence="7">
    <location>
        <begin position="763"/>
        <end position="787"/>
    </location>
</feature>
<dbReference type="InterPro" id="IPR002553">
    <property type="entry name" value="Clathrin/coatomer_adapt-like_N"/>
</dbReference>